<dbReference type="GO" id="GO:0046872">
    <property type="term" value="F:metal ion binding"/>
    <property type="evidence" value="ECO:0007669"/>
    <property type="project" value="UniProtKB-UniRule"/>
</dbReference>
<dbReference type="InterPro" id="IPR034457">
    <property type="entry name" value="Organic_radical-activating"/>
</dbReference>
<feature type="domain" description="Radical SAM core" evidence="10">
    <location>
        <begin position="17"/>
        <end position="237"/>
    </location>
</feature>
<comment type="cofactor">
    <cofactor evidence="9">
        <name>[4Fe-4S] cluster</name>
        <dbReference type="ChEBI" id="CHEBI:49883"/>
    </cofactor>
    <text evidence="9">Binds 1 [4Fe-4S] cluster. The cluster is coordinated with 3 cysteines and an exchangeable S-adenosyl-L-methionine.</text>
</comment>
<dbReference type="PANTHER" id="PTHR30352">
    <property type="entry name" value="PYRUVATE FORMATE-LYASE-ACTIVATING ENZYME"/>
    <property type="match status" value="1"/>
</dbReference>
<dbReference type="SUPFAM" id="SSF102114">
    <property type="entry name" value="Radical SAM enzymes"/>
    <property type="match status" value="1"/>
</dbReference>
<dbReference type="PROSITE" id="PS01087">
    <property type="entry name" value="RADICAL_ACTIVATING"/>
    <property type="match status" value="1"/>
</dbReference>
<sequence>MEGVTGRVHSFESFGTLDGPGVRFVVFLQGCPLRCRYCHNPDTWELGGGMEISSAEVVGKIESCRNFIRSGGVTLSGGEPLMQPEFARDILERCARAGFHTALDTAGSVPLERSRPVIDRADLLLLDIKALNPALCRELTGRDNRNTLATLDYCEETARPVWIRHVLVPGFTLLRERLEELAAFLKPYRCIRRIDLLPYHKLGAYKWEQLRLTDTLRDVPEPSQAEIQMAEALFGLN</sequence>
<comment type="subcellular location">
    <subcellularLocation>
        <location evidence="9">Cytoplasm</location>
    </subcellularLocation>
</comment>
<keyword evidence="3 9" id="KW-0004">4Fe-4S</keyword>
<comment type="function">
    <text evidence="9">Activation of pyruvate formate-lyase under anaerobic conditions by generation of an organic free radical, using S-adenosylmethionine and reduced flavodoxin as cosubstrates to produce 5'-deoxy-adenosine.</text>
</comment>
<evidence type="ECO:0000313" key="14">
    <source>
        <dbReference type="Proteomes" id="UP000576225"/>
    </source>
</evidence>
<evidence type="ECO:0000313" key="12">
    <source>
        <dbReference type="EMBL" id="PVY44491.1"/>
    </source>
</evidence>
<evidence type="ECO:0000256" key="1">
    <source>
        <dbReference type="ARBA" id="ARBA00002918"/>
    </source>
</evidence>
<protein>
    <recommendedName>
        <fullName evidence="9">Pyruvate formate-lyase-activating enzyme</fullName>
        <ecNumber evidence="9">1.97.1.4</ecNumber>
    </recommendedName>
</protein>
<organism evidence="12 13">
    <name type="scientific">Victivallis vadensis</name>
    <dbReference type="NCBI Taxonomy" id="172901"/>
    <lineage>
        <taxon>Bacteria</taxon>
        <taxon>Pseudomonadati</taxon>
        <taxon>Lentisphaerota</taxon>
        <taxon>Lentisphaeria</taxon>
        <taxon>Victivallales</taxon>
        <taxon>Victivallaceae</taxon>
        <taxon>Victivallis</taxon>
    </lineage>
</organism>
<name>A0A2U1B794_9BACT</name>
<evidence type="ECO:0000259" key="10">
    <source>
        <dbReference type="PROSITE" id="PS51918"/>
    </source>
</evidence>
<keyword evidence="7 9" id="KW-0408">Iron</keyword>
<reference evidence="12 13" key="1">
    <citation type="submission" date="2018-04" db="EMBL/GenBank/DDBJ databases">
        <title>Genomic Encyclopedia of Type Strains, Phase IV (KMG-IV): sequencing the most valuable type-strain genomes for metagenomic binning, comparative biology and taxonomic classification.</title>
        <authorList>
            <person name="Goeker M."/>
        </authorList>
    </citation>
    <scope>NUCLEOTIDE SEQUENCE [LARGE SCALE GENOMIC DNA]</scope>
    <source>
        <strain evidence="12 13">DSM 14823</strain>
    </source>
</reference>
<evidence type="ECO:0000256" key="8">
    <source>
        <dbReference type="ARBA" id="ARBA00023014"/>
    </source>
</evidence>
<dbReference type="EMBL" id="QEKH01000006">
    <property type="protein sequence ID" value="PVY44491.1"/>
    <property type="molecule type" value="Genomic_DNA"/>
</dbReference>
<dbReference type="Gene3D" id="3.20.20.70">
    <property type="entry name" value="Aldolase class I"/>
    <property type="match status" value="1"/>
</dbReference>
<dbReference type="InterPro" id="IPR007197">
    <property type="entry name" value="rSAM"/>
</dbReference>
<proteinExistence type="inferred from homology"/>
<evidence type="ECO:0000313" key="13">
    <source>
        <dbReference type="Proteomes" id="UP000245959"/>
    </source>
</evidence>
<dbReference type="PROSITE" id="PS51918">
    <property type="entry name" value="RADICAL_SAM"/>
    <property type="match status" value="1"/>
</dbReference>
<reference evidence="11 14" key="2">
    <citation type="submission" date="2020-04" db="EMBL/GenBank/DDBJ databases">
        <authorList>
            <person name="Hitch T.C.A."/>
            <person name="Wylensek D."/>
            <person name="Clavel T."/>
        </authorList>
    </citation>
    <scope>NUCLEOTIDE SEQUENCE [LARGE SCALE GENOMIC DNA]</scope>
    <source>
        <strain evidence="11 14">COR2-253-APC-1A</strain>
    </source>
</reference>
<dbReference type="PANTHER" id="PTHR30352:SF5">
    <property type="entry name" value="PYRUVATE FORMATE-LYASE 1-ACTIVATING ENZYME"/>
    <property type="match status" value="1"/>
</dbReference>
<dbReference type="GO" id="GO:0005737">
    <property type="term" value="C:cytoplasm"/>
    <property type="evidence" value="ECO:0007669"/>
    <property type="project" value="UniProtKB-SubCell"/>
</dbReference>
<comment type="function">
    <text evidence="1">Activation of pyruvate formate-lyase 1 under anaerobic conditions by generation of an organic free radical, using S-adenosylmethionine and reduced flavodoxin as cosubstrates to produce 5'-deoxy-adenosine.</text>
</comment>
<dbReference type="InterPro" id="IPR058240">
    <property type="entry name" value="rSAM_sf"/>
</dbReference>
<dbReference type="SFLD" id="SFLDG01066">
    <property type="entry name" value="organic_radical-activating_enz"/>
    <property type="match status" value="1"/>
</dbReference>
<keyword evidence="9" id="KW-0963">Cytoplasm</keyword>
<evidence type="ECO:0000256" key="3">
    <source>
        <dbReference type="ARBA" id="ARBA00022485"/>
    </source>
</evidence>
<evidence type="ECO:0000256" key="2">
    <source>
        <dbReference type="ARBA" id="ARBA00009777"/>
    </source>
</evidence>
<dbReference type="InterPro" id="IPR013785">
    <property type="entry name" value="Aldolase_TIM"/>
</dbReference>
<dbReference type="Pfam" id="PF04055">
    <property type="entry name" value="Radical_SAM"/>
    <property type="match status" value="1"/>
</dbReference>
<dbReference type="InterPro" id="IPR001989">
    <property type="entry name" value="Radical_activat_CS"/>
</dbReference>
<gene>
    <name evidence="11" type="primary">pflA</name>
    <name evidence="12" type="ORF">C8D82_1068</name>
    <name evidence="11" type="ORF">HF882_16780</name>
</gene>
<dbReference type="RefSeq" id="WP_116883126.1">
    <property type="nucleotide sequence ID" value="NZ_CABMMC010000077.1"/>
</dbReference>
<keyword evidence="5 9" id="KW-0479">Metal-binding</keyword>
<evidence type="ECO:0000313" key="11">
    <source>
        <dbReference type="EMBL" id="NMD88242.1"/>
    </source>
</evidence>
<comment type="similarity">
    <text evidence="2 9">Belongs to the organic radical-activating enzymes family.</text>
</comment>
<dbReference type="CDD" id="cd01335">
    <property type="entry name" value="Radical_SAM"/>
    <property type="match status" value="1"/>
</dbReference>
<comment type="catalytic activity">
    <reaction evidence="9">
        <text>glycyl-[formate C-acetyltransferase] + reduced [flavodoxin] + S-adenosyl-L-methionine = glycin-2-yl radical-[formate C-acetyltransferase] + semiquinone [flavodoxin] + 5'-deoxyadenosine + L-methionine + H(+)</text>
        <dbReference type="Rhea" id="RHEA:19225"/>
        <dbReference type="Rhea" id="RHEA-COMP:10622"/>
        <dbReference type="Rhea" id="RHEA-COMP:12190"/>
        <dbReference type="Rhea" id="RHEA-COMP:12191"/>
        <dbReference type="Rhea" id="RHEA-COMP:14480"/>
        <dbReference type="ChEBI" id="CHEBI:15378"/>
        <dbReference type="ChEBI" id="CHEBI:17319"/>
        <dbReference type="ChEBI" id="CHEBI:29947"/>
        <dbReference type="ChEBI" id="CHEBI:32722"/>
        <dbReference type="ChEBI" id="CHEBI:57618"/>
        <dbReference type="ChEBI" id="CHEBI:57844"/>
        <dbReference type="ChEBI" id="CHEBI:59789"/>
        <dbReference type="ChEBI" id="CHEBI:140311"/>
        <dbReference type="EC" id="1.97.1.4"/>
    </reaction>
</comment>
<keyword evidence="4 9" id="KW-0949">S-adenosyl-L-methionine</keyword>
<keyword evidence="12" id="KW-0456">Lyase</keyword>
<evidence type="ECO:0000256" key="5">
    <source>
        <dbReference type="ARBA" id="ARBA00022723"/>
    </source>
</evidence>
<dbReference type="GO" id="GO:0016829">
    <property type="term" value="F:lyase activity"/>
    <property type="evidence" value="ECO:0007669"/>
    <property type="project" value="UniProtKB-KW"/>
</dbReference>
<dbReference type="OrthoDB" id="9782387at2"/>
<accession>A0A2U1B794</accession>
<dbReference type="GO" id="GO:0043365">
    <property type="term" value="F:[formate-C-acetyltransferase]-activating enzyme activity"/>
    <property type="evidence" value="ECO:0007669"/>
    <property type="project" value="UniProtKB-UniRule"/>
</dbReference>
<dbReference type="InterPro" id="IPR012838">
    <property type="entry name" value="PFL1_activating"/>
</dbReference>
<evidence type="ECO:0000256" key="7">
    <source>
        <dbReference type="ARBA" id="ARBA00023004"/>
    </source>
</evidence>
<dbReference type="EC" id="1.97.1.4" evidence="9"/>
<dbReference type="GO" id="GO:0051539">
    <property type="term" value="F:4 iron, 4 sulfur cluster binding"/>
    <property type="evidence" value="ECO:0007669"/>
    <property type="project" value="UniProtKB-UniRule"/>
</dbReference>
<evidence type="ECO:0000256" key="6">
    <source>
        <dbReference type="ARBA" id="ARBA00023002"/>
    </source>
</evidence>
<keyword evidence="13" id="KW-1185">Reference proteome</keyword>
<evidence type="ECO:0000256" key="9">
    <source>
        <dbReference type="RuleBase" id="RU362053"/>
    </source>
</evidence>
<keyword evidence="8 9" id="KW-0411">Iron-sulfur</keyword>
<evidence type="ECO:0000256" key="4">
    <source>
        <dbReference type="ARBA" id="ARBA00022691"/>
    </source>
</evidence>
<keyword evidence="6 9" id="KW-0560">Oxidoreductase</keyword>
<dbReference type="Proteomes" id="UP000576225">
    <property type="component" value="Unassembled WGS sequence"/>
</dbReference>
<dbReference type="EMBL" id="JABAEW010000040">
    <property type="protein sequence ID" value="NMD88242.1"/>
    <property type="molecule type" value="Genomic_DNA"/>
</dbReference>
<dbReference type="NCBIfam" id="TIGR02493">
    <property type="entry name" value="PFLA"/>
    <property type="match status" value="1"/>
</dbReference>
<keyword evidence="12" id="KW-0670">Pyruvate</keyword>
<dbReference type="GeneID" id="78294445"/>
<dbReference type="AlphaFoldDB" id="A0A2U1B794"/>
<dbReference type="SFLD" id="SFLDS00029">
    <property type="entry name" value="Radical_SAM"/>
    <property type="match status" value="1"/>
</dbReference>
<comment type="caution">
    <text evidence="12">The sequence shown here is derived from an EMBL/GenBank/DDBJ whole genome shotgun (WGS) entry which is preliminary data.</text>
</comment>
<dbReference type="Proteomes" id="UP000245959">
    <property type="component" value="Unassembled WGS sequence"/>
</dbReference>